<reference evidence="2 3" key="1">
    <citation type="submission" date="2020-07" db="EMBL/GenBank/DDBJ databases">
        <title>Pseudogemmobacter sp. nov., isolated from poultry manure in Taiwan.</title>
        <authorList>
            <person name="Lin S.-Y."/>
            <person name="Tang Y.-S."/>
            <person name="Young C.-C."/>
        </authorList>
    </citation>
    <scope>NUCLEOTIDE SEQUENCE [LARGE SCALE GENOMIC DNA]</scope>
    <source>
        <strain evidence="2 3">CC-YST710</strain>
    </source>
</reference>
<name>A0ABS8CIF3_9RHOB</name>
<evidence type="ECO:0000313" key="3">
    <source>
        <dbReference type="Proteomes" id="UP001198571"/>
    </source>
</evidence>
<feature type="region of interest" description="Disordered" evidence="1">
    <location>
        <begin position="435"/>
        <end position="454"/>
    </location>
</feature>
<organism evidence="2 3">
    <name type="scientific">Pseudogemmobacter faecipullorum</name>
    <dbReference type="NCBI Taxonomy" id="2755041"/>
    <lineage>
        <taxon>Bacteria</taxon>
        <taxon>Pseudomonadati</taxon>
        <taxon>Pseudomonadota</taxon>
        <taxon>Alphaproteobacteria</taxon>
        <taxon>Rhodobacterales</taxon>
        <taxon>Paracoccaceae</taxon>
        <taxon>Pseudogemmobacter</taxon>
    </lineage>
</organism>
<keyword evidence="3" id="KW-1185">Reference proteome</keyword>
<dbReference type="Proteomes" id="UP001198571">
    <property type="component" value="Unassembled WGS sequence"/>
</dbReference>
<evidence type="ECO:0000256" key="1">
    <source>
        <dbReference type="SAM" id="MobiDB-lite"/>
    </source>
</evidence>
<feature type="region of interest" description="Disordered" evidence="1">
    <location>
        <begin position="477"/>
        <end position="504"/>
    </location>
</feature>
<comment type="caution">
    <text evidence="2">The sequence shown here is derived from an EMBL/GenBank/DDBJ whole genome shotgun (WGS) entry which is preliminary data.</text>
</comment>
<evidence type="ECO:0000313" key="2">
    <source>
        <dbReference type="EMBL" id="MCB5409161.1"/>
    </source>
</evidence>
<sequence length="793" mass="83204">MSDADMMGLIIKLEAQTRQLQRDFARANSIQAKASKQMEAKAKQSADQIAKTYEGMGGRIGNAFKTIAMPKLAGVAGMAAGIGVAGVVGAVRSQVQAMAELSNEAKRAGIGLEAFQEWKFVAQQNRIGIDALTDGFKELHIRAGEFFLDGTGAGAEAFKKLGYSAEELKAKLQDPSNLMVEILGRLSQLDQASQSFLLEEIFGGAGGEQFSALLGQGEAALRQTIQRAHETGAVMDEQLIRKAQELDRRWNELTTTGANLFKRVAVGAADAVAGMVGLRSEVDSLLGDEARARTILGNEVYDRVREAKTLSEAQKEIVSDMAEGIEDAVPFAQAMAESLRGVAEAMAQSSPEMAGEIERAANNMDALAFQLEQGWIEADEFQIKMSDTIRDARTATEEVGKLDGIGFGMVLGGLSRLAAMLEYVAQKGREARDAMPLGQTTGIPLTGDVDGLMPPDPKTFVSTSKRPEARPANWIADMDGDGIPDATQEDGAPKGAKGGGGRSGDDFARVVEGLNRERAALEAEAVALIAAKEAGKGYADAIEFARTRAELLNAAQQSGKQITPELTADIDRLAQAHVAAGNAAQKAADDLQAVEERGKKGADALSDVFTSVLTGAASAEEALAGLLMEIAKAQMNKLFVNMFSGGAGGGIGEFVGGLLGFAEGGYTGAGGKYEPAGVVHKGEYVFSKETVQRLGAANLDRLHQSARRGYASGGLVGDAGKIAQAASARSMDSAKASAPQVTISAPVTVNANGGTPEANADLAAQVAKQSEAMFRALVQNEIVKQMRPGGMLR</sequence>
<proteinExistence type="predicted"/>
<gene>
    <name evidence="2" type="ORF">H0485_03950</name>
</gene>
<accession>A0ABS8CIF3</accession>
<dbReference type="EMBL" id="JACDXX010000003">
    <property type="protein sequence ID" value="MCB5409161.1"/>
    <property type="molecule type" value="Genomic_DNA"/>
</dbReference>
<protein>
    <submittedName>
        <fullName evidence="2">Uncharacterized protein</fullName>
    </submittedName>
</protein>